<keyword evidence="5" id="KW-0256">Endoplasmic reticulum</keyword>
<keyword evidence="3 9" id="KW-0812">Transmembrane</keyword>
<gene>
    <name evidence="10" type="ORF">PGUG_03424</name>
</gene>
<dbReference type="GO" id="GO:0098553">
    <property type="term" value="C:lumenal side of endoplasmic reticulum membrane"/>
    <property type="evidence" value="ECO:0007669"/>
    <property type="project" value="TreeGrafter"/>
</dbReference>
<dbReference type="GO" id="GO:0033619">
    <property type="term" value="P:membrane protein proteolysis"/>
    <property type="evidence" value="ECO:0007669"/>
    <property type="project" value="TreeGrafter"/>
</dbReference>
<dbReference type="EMBL" id="CH408158">
    <property type="protein sequence ID" value="EDK39326.2"/>
    <property type="molecule type" value="Genomic_DNA"/>
</dbReference>
<evidence type="ECO:0000313" key="11">
    <source>
        <dbReference type="Proteomes" id="UP000001997"/>
    </source>
</evidence>
<feature type="transmembrane region" description="Helical" evidence="9">
    <location>
        <begin position="46"/>
        <end position="68"/>
    </location>
</feature>
<dbReference type="GO" id="GO:0042500">
    <property type="term" value="F:aspartic endopeptidase activity, intramembrane cleaving"/>
    <property type="evidence" value="ECO:0007669"/>
    <property type="project" value="InterPro"/>
</dbReference>
<reference evidence="10 11" key="1">
    <citation type="journal article" date="2009" name="Nature">
        <title>Evolution of pathogenicity and sexual reproduction in eight Candida genomes.</title>
        <authorList>
            <person name="Butler G."/>
            <person name="Rasmussen M.D."/>
            <person name="Lin M.F."/>
            <person name="Santos M.A."/>
            <person name="Sakthikumar S."/>
            <person name="Munro C.A."/>
            <person name="Rheinbay E."/>
            <person name="Grabherr M."/>
            <person name="Forche A."/>
            <person name="Reedy J.L."/>
            <person name="Agrafioti I."/>
            <person name="Arnaud M.B."/>
            <person name="Bates S."/>
            <person name="Brown A.J."/>
            <person name="Brunke S."/>
            <person name="Costanzo M.C."/>
            <person name="Fitzpatrick D.A."/>
            <person name="de Groot P.W."/>
            <person name="Harris D."/>
            <person name="Hoyer L.L."/>
            <person name="Hube B."/>
            <person name="Klis F.M."/>
            <person name="Kodira C."/>
            <person name="Lennard N."/>
            <person name="Logue M.E."/>
            <person name="Martin R."/>
            <person name="Neiman A.M."/>
            <person name="Nikolaou E."/>
            <person name="Quail M.A."/>
            <person name="Quinn J."/>
            <person name="Santos M.C."/>
            <person name="Schmitzberger F.F."/>
            <person name="Sherlock G."/>
            <person name="Shah P."/>
            <person name="Silverstein K.A."/>
            <person name="Skrzypek M.S."/>
            <person name="Soll D."/>
            <person name="Staggs R."/>
            <person name="Stansfield I."/>
            <person name="Stumpf M.P."/>
            <person name="Sudbery P.E."/>
            <person name="Srikantha T."/>
            <person name="Zeng Q."/>
            <person name="Berman J."/>
            <person name="Berriman M."/>
            <person name="Heitman J."/>
            <person name="Gow N.A."/>
            <person name="Lorenz M.C."/>
            <person name="Birren B.W."/>
            <person name="Kellis M."/>
            <person name="Cuomo C.A."/>
        </authorList>
    </citation>
    <scope>NUCLEOTIDE SEQUENCE [LARGE SCALE GENOMIC DNA]</scope>
    <source>
        <strain evidence="11">ATCC 6260 / CBS 566 / DSM 6381 / JCM 1539 / NBRC 10279 / NRRL Y-324</strain>
    </source>
</reference>
<keyword evidence="7 9" id="KW-0472">Membrane</keyword>
<dbReference type="InterPro" id="IPR006639">
    <property type="entry name" value="Preselin/SPP"/>
</dbReference>
<keyword evidence="4" id="KW-0378">Hydrolase</keyword>
<feature type="transmembrane region" description="Helical" evidence="9">
    <location>
        <begin position="453"/>
        <end position="471"/>
    </location>
</feature>
<dbReference type="InParanoid" id="A5DJH3"/>
<sequence length="611" mass="69148">MNATETHAANITFPAFEHLGFLDKAAYAIPYYAYKSRVWNYIDPDVLPFALSICTATFCVIAGSYATLSKPANALDPNVEVESELWDPSDRDDSRYIHTNASDLEFLNGTSIDFKQAVAMPVMSAGALYGLYYCLQNIDVTKLVYYLNWYLLIVSLTSNYSVSDFAITYLVRTISFWLRLPGNSLSVFTRYKATLSVDEKSDTFPLGQLEQVSASSFPNKTLEWFDGLKTHLASENVEILHPTSIPVINQKFNFVFDLKFFLSVPISIFLSTLYYLHNPALNNAYPFDTTNWLLANVMGINFAIFGIRVTRLSNFKVATGLLIALFFYDIYFVFGTKVMVTVATGIDIPIKIVYPRQPSYFATIGGLVFGSEGFKYWDVPTSLLGLGDIVIPGAFISACLRFDLYRHHQLHTSAFHHLRSFQKPYFYCAIVCYICSLTVTVVVLKIFGVGQPALLYIVPSLLLGVYGTGLAKGELKDLWGYSEHIEEYKPESDKNSEESDEEYVNESDDSYDEWEDRVESERAAAFNEVETDSDDIEVLASDLKRPVSRSLITYEFADSEDEDDDTFIIDGDEDEEESFIHYAMVSNEEIAILAKDRLTEPRAWYSDEEDN</sequence>
<dbReference type="OrthoDB" id="29661at2759"/>
<dbReference type="GeneID" id="5126033"/>
<protein>
    <submittedName>
        <fullName evidence="10">Uncharacterized protein</fullName>
    </submittedName>
</protein>
<accession>A5DJH3</accession>
<dbReference type="STRING" id="294746.A5DJH3"/>
<feature type="transmembrane region" description="Helical" evidence="9">
    <location>
        <begin position="117"/>
        <end position="135"/>
    </location>
</feature>
<evidence type="ECO:0000256" key="4">
    <source>
        <dbReference type="ARBA" id="ARBA00022801"/>
    </source>
</evidence>
<keyword evidence="6 9" id="KW-1133">Transmembrane helix</keyword>
<dbReference type="FunCoup" id="A5DJH3">
    <property type="interactions" value="17"/>
</dbReference>
<feature type="transmembrane region" description="Helical" evidence="9">
    <location>
        <begin position="289"/>
        <end position="307"/>
    </location>
</feature>
<dbReference type="SMART" id="SM00730">
    <property type="entry name" value="PSN"/>
    <property type="match status" value="1"/>
</dbReference>
<dbReference type="PANTHER" id="PTHR12174:SF23">
    <property type="entry name" value="MINOR HISTOCOMPATIBILITY ANTIGEN H13"/>
    <property type="match status" value="1"/>
</dbReference>
<evidence type="ECO:0000256" key="8">
    <source>
        <dbReference type="SAM" id="MobiDB-lite"/>
    </source>
</evidence>
<evidence type="ECO:0000256" key="5">
    <source>
        <dbReference type="ARBA" id="ARBA00022824"/>
    </source>
</evidence>
<dbReference type="GO" id="GO:0098554">
    <property type="term" value="C:cytoplasmic side of endoplasmic reticulum membrane"/>
    <property type="evidence" value="ECO:0007669"/>
    <property type="project" value="TreeGrafter"/>
</dbReference>
<evidence type="ECO:0000256" key="3">
    <source>
        <dbReference type="ARBA" id="ARBA00022692"/>
    </source>
</evidence>
<evidence type="ECO:0000256" key="2">
    <source>
        <dbReference type="ARBA" id="ARBA00006859"/>
    </source>
</evidence>
<dbReference type="eggNOG" id="KOG2443">
    <property type="taxonomic scope" value="Eukaryota"/>
</dbReference>
<feature type="transmembrane region" description="Helical" evidence="9">
    <location>
        <begin position="383"/>
        <end position="404"/>
    </location>
</feature>
<dbReference type="HOGENOM" id="CLU_023799_3_0_1"/>
<dbReference type="Proteomes" id="UP000001997">
    <property type="component" value="Unassembled WGS sequence"/>
</dbReference>
<feature type="transmembrane region" description="Helical" evidence="9">
    <location>
        <begin position="425"/>
        <end position="447"/>
    </location>
</feature>
<evidence type="ECO:0000256" key="7">
    <source>
        <dbReference type="ARBA" id="ARBA00023136"/>
    </source>
</evidence>
<dbReference type="OMA" id="FIAMCYK"/>
<dbReference type="PANTHER" id="PTHR12174">
    <property type="entry name" value="SIGNAL PEPTIDE PEPTIDASE"/>
    <property type="match status" value="1"/>
</dbReference>
<evidence type="ECO:0000313" key="10">
    <source>
        <dbReference type="EMBL" id="EDK39326.2"/>
    </source>
</evidence>
<dbReference type="GO" id="GO:0006465">
    <property type="term" value="P:signal peptide processing"/>
    <property type="evidence" value="ECO:0007669"/>
    <property type="project" value="TreeGrafter"/>
</dbReference>
<evidence type="ECO:0000256" key="6">
    <source>
        <dbReference type="ARBA" id="ARBA00022989"/>
    </source>
</evidence>
<comment type="similarity">
    <text evidence="2">Belongs to the peptidase A22B family.</text>
</comment>
<feature type="transmembrane region" description="Helical" evidence="9">
    <location>
        <begin position="260"/>
        <end position="277"/>
    </location>
</feature>
<dbReference type="RefSeq" id="XP_001484043.2">
    <property type="nucleotide sequence ID" value="XM_001483993.1"/>
</dbReference>
<feature type="compositionally biased region" description="Acidic residues" evidence="8">
    <location>
        <begin position="498"/>
        <end position="512"/>
    </location>
</feature>
<dbReference type="VEuPathDB" id="FungiDB:PGUG_03424"/>
<proteinExistence type="inferred from homology"/>
<dbReference type="Pfam" id="PF04258">
    <property type="entry name" value="Peptidase_A22B"/>
    <property type="match status" value="1"/>
</dbReference>
<comment type="subcellular location">
    <subcellularLocation>
        <location evidence="1">Endoplasmic reticulum membrane</location>
        <topology evidence="1">Multi-pass membrane protein</topology>
    </subcellularLocation>
</comment>
<dbReference type="KEGG" id="pgu:PGUG_03424"/>
<feature type="transmembrane region" description="Helical" evidence="9">
    <location>
        <begin position="314"/>
        <end position="334"/>
    </location>
</feature>
<organism evidence="10 11">
    <name type="scientific">Meyerozyma guilliermondii (strain ATCC 6260 / CBS 566 / DSM 6381 / JCM 1539 / NBRC 10279 / NRRL Y-324)</name>
    <name type="common">Yeast</name>
    <name type="synonym">Candida guilliermondii</name>
    <dbReference type="NCBI Taxonomy" id="294746"/>
    <lineage>
        <taxon>Eukaryota</taxon>
        <taxon>Fungi</taxon>
        <taxon>Dikarya</taxon>
        <taxon>Ascomycota</taxon>
        <taxon>Saccharomycotina</taxon>
        <taxon>Pichiomycetes</taxon>
        <taxon>Debaryomycetaceae</taxon>
        <taxon>Meyerozyma</taxon>
    </lineage>
</organism>
<feature type="region of interest" description="Disordered" evidence="8">
    <location>
        <begin position="489"/>
        <end position="512"/>
    </location>
</feature>
<keyword evidence="11" id="KW-1185">Reference proteome</keyword>
<name>A5DJH3_PICGU</name>
<dbReference type="InterPro" id="IPR007369">
    <property type="entry name" value="Peptidase_A22B_SPP"/>
</dbReference>
<evidence type="ECO:0000256" key="1">
    <source>
        <dbReference type="ARBA" id="ARBA00004477"/>
    </source>
</evidence>
<dbReference type="AlphaFoldDB" id="A5DJH3"/>
<evidence type="ECO:0000256" key="9">
    <source>
        <dbReference type="SAM" id="Phobius"/>
    </source>
</evidence>